<name>E7FPC0_9LACO</name>
<gene>
    <name evidence="1" type="ORF">HMPREF0542_10747</name>
</gene>
<dbReference type="PATRIC" id="fig|525362.12.peg.706"/>
<sequence>MEKGITISLDMLGLLLGMVTDADWETENEENVATYCMAKTFKEYGYKAGLDLIGYVAAFQLREVRKRGGDTGKIIDVLAQEFGADGLEATAAKLEEITKKERRNKK</sequence>
<reference evidence="1 2" key="1">
    <citation type="submission" date="2011-01" db="EMBL/GenBank/DDBJ databases">
        <authorList>
            <person name="Muzny D."/>
            <person name="Qin X."/>
            <person name="Buhay C."/>
            <person name="Dugan-Rocha S."/>
            <person name="Ding Y."/>
            <person name="Chen G."/>
            <person name="Hawes A."/>
            <person name="Holder M."/>
            <person name="Jhangiani S."/>
            <person name="Johnson A."/>
            <person name="Khan Z."/>
            <person name="Li Z."/>
            <person name="Liu W."/>
            <person name="Liu X."/>
            <person name="Perez L."/>
            <person name="Shen H."/>
            <person name="Wang Q."/>
            <person name="Watt J."/>
            <person name="Xi L."/>
            <person name="Xin Y."/>
            <person name="Zhou J."/>
            <person name="Deng J."/>
            <person name="Jiang H."/>
            <person name="Liu Y."/>
            <person name="Qu J."/>
            <person name="Song X.-Z."/>
            <person name="Zhang L."/>
            <person name="Villasana D."/>
            <person name="Johnson A."/>
            <person name="Liu J."/>
            <person name="Liyanage D."/>
            <person name="Lorensuhewa L."/>
            <person name="Robinson T."/>
            <person name="Song A."/>
            <person name="Song B.-B."/>
            <person name="Dinh H."/>
            <person name="Thornton R."/>
            <person name="Coyle M."/>
            <person name="Francisco L."/>
            <person name="Jackson L."/>
            <person name="Javaid M."/>
            <person name="Korchina V."/>
            <person name="Kovar C."/>
            <person name="Mata R."/>
            <person name="Mathew T."/>
            <person name="Ngo R."/>
            <person name="Nguyen L."/>
            <person name="Nguyen N."/>
            <person name="Okwuonu G."/>
            <person name="Ongeri F."/>
            <person name="Pham C."/>
            <person name="Simmons D."/>
            <person name="Wilczek-Boney K."/>
            <person name="Hale W."/>
            <person name="Jakkamsetti A."/>
            <person name="Pham P."/>
            <person name="Ruth R."/>
            <person name="San Lucas F."/>
            <person name="Warren J."/>
            <person name="Zhang J."/>
            <person name="Zhao Z."/>
            <person name="Zhou C."/>
            <person name="Zhu D."/>
            <person name="Lee S."/>
            <person name="Bess C."/>
            <person name="Blankenburg K."/>
            <person name="Forbes L."/>
            <person name="Fu Q."/>
            <person name="Gubbala S."/>
            <person name="Hirani K."/>
            <person name="Jayaseelan J.C."/>
            <person name="Lara F."/>
            <person name="Munidasa M."/>
            <person name="Palculict T."/>
            <person name="Patil S."/>
            <person name="Pu L.-L."/>
            <person name="Saada N."/>
            <person name="Tang L."/>
            <person name="Weissenberger G."/>
            <person name="Zhu Y."/>
            <person name="Hemphill L."/>
            <person name="Shang Y."/>
            <person name="Youmans B."/>
            <person name="Ayvaz T."/>
            <person name="Ross M."/>
            <person name="Santibanez J."/>
            <person name="Aqrawi P."/>
            <person name="Gross S."/>
            <person name="Joshi V."/>
            <person name="Fowler G."/>
            <person name="Nazareth L."/>
            <person name="Reid J."/>
            <person name="Worley K."/>
            <person name="Petrosino J."/>
            <person name="Highlander S."/>
            <person name="Gibbs R."/>
        </authorList>
    </citation>
    <scope>NUCLEOTIDE SEQUENCE [LARGE SCALE GENOMIC DNA]</scope>
    <source>
        <strain evidence="1 2">ATCC 25644</strain>
    </source>
</reference>
<dbReference type="AlphaFoldDB" id="E7FPC0"/>
<dbReference type="Proteomes" id="UP000004099">
    <property type="component" value="Unassembled WGS sequence"/>
</dbReference>
<comment type="caution">
    <text evidence="1">The sequence shown here is derived from an EMBL/GenBank/DDBJ whole genome shotgun (WGS) entry which is preliminary data.</text>
</comment>
<dbReference type="RefSeq" id="WP_003698197.1">
    <property type="nucleotide sequence ID" value="NZ_AFYE01000074.1"/>
</dbReference>
<proteinExistence type="predicted"/>
<accession>E7FPC0</accession>
<evidence type="ECO:0000313" key="2">
    <source>
        <dbReference type="Proteomes" id="UP000004099"/>
    </source>
</evidence>
<organism evidence="1 2">
    <name type="scientific">Ligilactobacillus ruminis ATCC 25644</name>
    <dbReference type="NCBI Taxonomy" id="525362"/>
    <lineage>
        <taxon>Bacteria</taxon>
        <taxon>Bacillati</taxon>
        <taxon>Bacillota</taxon>
        <taxon>Bacilli</taxon>
        <taxon>Lactobacillales</taxon>
        <taxon>Lactobacillaceae</taxon>
        <taxon>Ligilactobacillus</taxon>
    </lineage>
</organism>
<dbReference type="EMBL" id="ACGS02000027">
    <property type="protein sequence ID" value="EFZ35162.1"/>
    <property type="molecule type" value="Genomic_DNA"/>
</dbReference>
<evidence type="ECO:0000313" key="1">
    <source>
        <dbReference type="EMBL" id="EFZ35162.1"/>
    </source>
</evidence>
<protein>
    <submittedName>
        <fullName evidence="1">Uncharacterized protein</fullName>
    </submittedName>
</protein>
<dbReference type="HOGENOM" id="CLU_2233123_0_0_9"/>